<name>A0AAW3MYU4_9BURK</name>
<protein>
    <submittedName>
        <fullName evidence="1">Uncharacterized protein</fullName>
    </submittedName>
</protein>
<keyword evidence="2" id="KW-1185">Reference proteome</keyword>
<reference evidence="1 2" key="1">
    <citation type="submission" date="2015-11" db="EMBL/GenBank/DDBJ databases">
        <title>Expanding the genomic diversity of Burkholderia species for the development of highly accurate diagnostics.</title>
        <authorList>
            <person name="Sahl J."/>
            <person name="Keim P."/>
            <person name="Wagner D."/>
        </authorList>
    </citation>
    <scope>NUCLEOTIDE SEQUENCE [LARGE SCALE GENOMIC DNA]</scope>
    <source>
        <strain evidence="1 2">MSMB1808WGS</strain>
    </source>
</reference>
<dbReference type="RefSeq" id="WP_059925196.1">
    <property type="nucleotide sequence ID" value="NZ_LPBG01000047.1"/>
</dbReference>
<dbReference type="Proteomes" id="UP000056453">
    <property type="component" value="Unassembled WGS sequence"/>
</dbReference>
<sequence length="135" mass="15397">MPNHNSNYPDIQAAIFAMTPSPQFLQEAWALPCWRQLPYRSVEVTLPDGSCFQLRTPDLAVKAARIISIPGSEPMTYLLEQVLPLVQERPEFLIEVASRLTWGEARALAREAFWRSPCMMLAGHFKNRARMSLHT</sequence>
<evidence type="ECO:0000313" key="1">
    <source>
        <dbReference type="EMBL" id="KVP98147.1"/>
    </source>
</evidence>
<dbReference type="EMBL" id="LPBJ01000047">
    <property type="protein sequence ID" value="KVP98147.1"/>
    <property type="molecule type" value="Genomic_DNA"/>
</dbReference>
<organism evidence="1 2">
    <name type="scientific">Burkholderia ubonensis</name>
    <dbReference type="NCBI Taxonomy" id="101571"/>
    <lineage>
        <taxon>Bacteria</taxon>
        <taxon>Pseudomonadati</taxon>
        <taxon>Pseudomonadota</taxon>
        <taxon>Betaproteobacteria</taxon>
        <taxon>Burkholderiales</taxon>
        <taxon>Burkholderiaceae</taxon>
        <taxon>Burkholderia</taxon>
        <taxon>Burkholderia cepacia complex</taxon>
    </lineage>
</organism>
<proteinExistence type="predicted"/>
<gene>
    <name evidence="1" type="ORF">WJ96_06130</name>
</gene>
<dbReference type="AlphaFoldDB" id="A0AAW3MYU4"/>
<evidence type="ECO:0000313" key="2">
    <source>
        <dbReference type="Proteomes" id="UP000056453"/>
    </source>
</evidence>
<comment type="caution">
    <text evidence="1">The sequence shown here is derived from an EMBL/GenBank/DDBJ whole genome shotgun (WGS) entry which is preliminary data.</text>
</comment>
<accession>A0AAW3MYU4</accession>